<dbReference type="EMBL" id="JADOUA010000001">
    <property type="protein sequence ID" value="MBG6089946.1"/>
    <property type="molecule type" value="Genomic_DNA"/>
</dbReference>
<dbReference type="Pfam" id="PF01695">
    <property type="entry name" value="IstB_IS21"/>
    <property type="match status" value="1"/>
</dbReference>
<evidence type="ECO:0000313" key="2">
    <source>
        <dbReference type="EMBL" id="MBG6089946.1"/>
    </source>
</evidence>
<dbReference type="PANTHER" id="PTHR30050:SF4">
    <property type="entry name" value="ATP-BINDING PROTEIN RV3427C IN INSERTION SEQUENCE-RELATED"/>
    <property type="match status" value="1"/>
</dbReference>
<sequence length="227" mass="25114">MTTPPSTDEWLTDFKARHSLDMPLGADERLISERAQKAAEYAAEHVPARFEHALPTVPEVQAWAAEVIRSAVTQSQARGQQIATVQRGPSLLLLGPTGVGKTHETYGAMRVIGLFGLHARWLVISAADLYARLRPRHQVDAEAEFAAVVNAPLLAVDDLAAAKNSEWVEEVNTRLVNRRYEAARPTLFTSNALPKQLRAEMGERVASRLVEMCQQVSIKGEDRRRAT</sequence>
<evidence type="ECO:0000313" key="3">
    <source>
        <dbReference type="Proteomes" id="UP000614047"/>
    </source>
</evidence>
<keyword evidence="3" id="KW-1185">Reference proteome</keyword>
<dbReference type="GO" id="GO:0005524">
    <property type="term" value="F:ATP binding"/>
    <property type="evidence" value="ECO:0007669"/>
    <property type="project" value="InterPro"/>
</dbReference>
<dbReference type="InterPro" id="IPR027417">
    <property type="entry name" value="P-loop_NTPase"/>
</dbReference>
<dbReference type="PANTHER" id="PTHR30050">
    <property type="entry name" value="CHROMOSOMAL REPLICATION INITIATOR PROTEIN DNAA"/>
    <property type="match status" value="1"/>
</dbReference>
<dbReference type="Gene3D" id="3.40.50.300">
    <property type="entry name" value="P-loop containing nucleotide triphosphate hydrolases"/>
    <property type="match status" value="1"/>
</dbReference>
<feature type="domain" description="IstB-like ATP-binding" evidence="1">
    <location>
        <begin position="82"/>
        <end position="225"/>
    </location>
</feature>
<name>A0A931GNV7_9ACTN</name>
<dbReference type="Proteomes" id="UP000614047">
    <property type="component" value="Unassembled WGS sequence"/>
</dbReference>
<protein>
    <submittedName>
        <fullName evidence="2">DNA replication protein DnaC</fullName>
    </submittedName>
</protein>
<accession>A0A931GNV7</accession>
<gene>
    <name evidence="2" type="ORF">IW256_004059</name>
</gene>
<dbReference type="GO" id="GO:0006260">
    <property type="term" value="P:DNA replication"/>
    <property type="evidence" value="ECO:0007669"/>
    <property type="project" value="TreeGrafter"/>
</dbReference>
<comment type="caution">
    <text evidence="2">The sequence shown here is derived from an EMBL/GenBank/DDBJ whole genome shotgun (WGS) entry which is preliminary data.</text>
</comment>
<proteinExistence type="predicted"/>
<dbReference type="SUPFAM" id="SSF52540">
    <property type="entry name" value="P-loop containing nucleoside triphosphate hydrolases"/>
    <property type="match status" value="1"/>
</dbReference>
<dbReference type="AlphaFoldDB" id="A0A931GNV7"/>
<reference evidence="2" key="1">
    <citation type="submission" date="2020-11" db="EMBL/GenBank/DDBJ databases">
        <title>Sequencing the genomes of 1000 actinobacteria strains.</title>
        <authorList>
            <person name="Klenk H.-P."/>
        </authorList>
    </citation>
    <scope>NUCLEOTIDE SEQUENCE</scope>
    <source>
        <strain evidence="2">DSM 43175</strain>
    </source>
</reference>
<dbReference type="RefSeq" id="WP_197012483.1">
    <property type="nucleotide sequence ID" value="NZ_BAABES010000010.1"/>
</dbReference>
<organism evidence="2 3">
    <name type="scientific">Actinomadura viridis</name>
    <dbReference type="NCBI Taxonomy" id="58110"/>
    <lineage>
        <taxon>Bacteria</taxon>
        <taxon>Bacillati</taxon>
        <taxon>Actinomycetota</taxon>
        <taxon>Actinomycetes</taxon>
        <taxon>Streptosporangiales</taxon>
        <taxon>Thermomonosporaceae</taxon>
        <taxon>Actinomadura</taxon>
    </lineage>
</organism>
<evidence type="ECO:0000259" key="1">
    <source>
        <dbReference type="Pfam" id="PF01695"/>
    </source>
</evidence>
<dbReference type="InterPro" id="IPR002611">
    <property type="entry name" value="IstB_ATP-bd"/>
</dbReference>